<evidence type="ECO:0000313" key="4">
    <source>
        <dbReference type="EMBL" id="CAA9486765.1"/>
    </source>
</evidence>
<gene>
    <name evidence="4" type="ORF">AVDCRST_MAG85-992</name>
</gene>
<name>A0A6J4S145_9ACTN</name>
<feature type="domain" description="STAS" evidence="3">
    <location>
        <begin position="63"/>
        <end position="148"/>
    </location>
</feature>
<dbReference type="PROSITE" id="PS50801">
    <property type="entry name" value="STAS"/>
    <property type="match status" value="1"/>
</dbReference>
<dbReference type="CDD" id="cd07043">
    <property type="entry name" value="STAS_anti-anti-sigma_factors"/>
    <property type="match status" value="1"/>
</dbReference>
<dbReference type="PANTHER" id="PTHR33495:SF2">
    <property type="entry name" value="ANTI-SIGMA FACTOR ANTAGONIST TM_1081-RELATED"/>
    <property type="match status" value="1"/>
</dbReference>
<evidence type="ECO:0000256" key="1">
    <source>
        <dbReference type="ARBA" id="ARBA00009013"/>
    </source>
</evidence>
<dbReference type="SUPFAM" id="SSF52091">
    <property type="entry name" value="SpoIIaa-like"/>
    <property type="match status" value="1"/>
</dbReference>
<accession>A0A6J4S145</accession>
<sequence length="148" mass="16077">MRRPAKHRGCDVAAGAFGPSAAFGDSLPDQPNPEEVMAATLQPPQFSCAATRDGHHARLKPWGELDLSTVDALARVIDEAIDEGAAAVSIDLRALTFIDSTGLRCLLKLAERSRRDGFDLELTPGSPSVMRLFELTRTRHVLPFREVA</sequence>
<evidence type="ECO:0000259" key="3">
    <source>
        <dbReference type="PROSITE" id="PS50801"/>
    </source>
</evidence>
<dbReference type="NCBIfam" id="TIGR00377">
    <property type="entry name" value="ant_ant_sig"/>
    <property type="match status" value="1"/>
</dbReference>
<organism evidence="4">
    <name type="scientific">uncultured Solirubrobacteraceae bacterium</name>
    <dbReference type="NCBI Taxonomy" id="1162706"/>
    <lineage>
        <taxon>Bacteria</taxon>
        <taxon>Bacillati</taxon>
        <taxon>Actinomycetota</taxon>
        <taxon>Thermoleophilia</taxon>
        <taxon>Solirubrobacterales</taxon>
        <taxon>Solirubrobacteraceae</taxon>
        <taxon>environmental samples</taxon>
    </lineage>
</organism>
<dbReference type="InterPro" id="IPR003658">
    <property type="entry name" value="Anti-sigma_ant"/>
</dbReference>
<dbReference type="EMBL" id="CADCVT010000111">
    <property type="protein sequence ID" value="CAA9486765.1"/>
    <property type="molecule type" value="Genomic_DNA"/>
</dbReference>
<reference evidence="4" key="1">
    <citation type="submission" date="2020-02" db="EMBL/GenBank/DDBJ databases">
        <authorList>
            <person name="Meier V. D."/>
        </authorList>
    </citation>
    <scope>NUCLEOTIDE SEQUENCE</scope>
    <source>
        <strain evidence="4">AVDCRST_MAG85</strain>
    </source>
</reference>
<dbReference type="GO" id="GO:0043856">
    <property type="term" value="F:anti-sigma factor antagonist activity"/>
    <property type="evidence" value="ECO:0007669"/>
    <property type="project" value="InterPro"/>
</dbReference>
<evidence type="ECO:0000256" key="2">
    <source>
        <dbReference type="RuleBase" id="RU003749"/>
    </source>
</evidence>
<dbReference type="AlphaFoldDB" id="A0A6J4S145"/>
<dbReference type="Gene3D" id="3.30.750.24">
    <property type="entry name" value="STAS domain"/>
    <property type="match status" value="1"/>
</dbReference>
<dbReference type="PANTHER" id="PTHR33495">
    <property type="entry name" value="ANTI-SIGMA FACTOR ANTAGONIST TM_1081-RELATED-RELATED"/>
    <property type="match status" value="1"/>
</dbReference>
<protein>
    <recommendedName>
        <fullName evidence="2">Anti-sigma factor antagonist</fullName>
    </recommendedName>
</protein>
<dbReference type="InterPro" id="IPR036513">
    <property type="entry name" value="STAS_dom_sf"/>
</dbReference>
<dbReference type="Pfam" id="PF01740">
    <property type="entry name" value="STAS"/>
    <property type="match status" value="1"/>
</dbReference>
<dbReference type="InterPro" id="IPR002645">
    <property type="entry name" value="STAS_dom"/>
</dbReference>
<comment type="similarity">
    <text evidence="1 2">Belongs to the anti-sigma-factor antagonist family.</text>
</comment>
<proteinExistence type="inferred from homology"/>